<evidence type="ECO:0000313" key="1">
    <source>
        <dbReference type="EMBL" id="MCY1078418.1"/>
    </source>
</evidence>
<dbReference type="RefSeq" id="WP_267537201.1">
    <property type="nucleotide sequence ID" value="NZ_JAPNKA010000001.1"/>
</dbReference>
<dbReference type="Proteomes" id="UP001207654">
    <property type="component" value="Unassembled WGS sequence"/>
</dbReference>
<organism evidence="1 2">
    <name type="scientific">Archangium lansingense</name>
    <dbReference type="NCBI Taxonomy" id="2995310"/>
    <lineage>
        <taxon>Bacteria</taxon>
        <taxon>Pseudomonadati</taxon>
        <taxon>Myxococcota</taxon>
        <taxon>Myxococcia</taxon>
        <taxon>Myxococcales</taxon>
        <taxon>Cystobacterineae</taxon>
        <taxon>Archangiaceae</taxon>
        <taxon>Archangium</taxon>
    </lineage>
</organism>
<keyword evidence="2" id="KW-1185">Reference proteome</keyword>
<proteinExistence type="predicted"/>
<evidence type="ECO:0000313" key="2">
    <source>
        <dbReference type="Proteomes" id="UP001207654"/>
    </source>
</evidence>
<comment type="caution">
    <text evidence="1">The sequence shown here is derived from an EMBL/GenBank/DDBJ whole genome shotgun (WGS) entry which is preliminary data.</text>
</comment>
<dbReference type="EMBL" id="JAPNKA010000001">
    <property type="protein sequence ID" value="MCY1078418.1"/>
    <property type="molecule type" value="Genomic_DNA"/>
</dbReference>
<reference evidence="1 2" key="1">
    <citation type="submission" date="2022-11" db="EMBL/GenBank/DDBJ databases">
        <title>Minimal conservation of predation-associated metabolite biosynthetic gene clusters underscores biosynthetic potential of Myxococcota including descriptions for ten novel species: Archangium lansinium sp. nov., Myxococcus landrumus sp. nov., Nannocystis bai.</title>
        <authorList>
            <person name="Ahearne A."/>
            <person name="Stevens C."/>
            <person name="Phillips K."/>
        </authorList>
    </citation>
    <scope>NUCLEOTIDE SEQUENCE [LARGE SCALE GENOMIC DNA]</scope>
    <source>
        <strain evidence="1 2">MIWBW</strain>
    </source>
</reference>
<protein>
    <submittedName>
        <fullName evidence="1">Uncharacterized protein</fullName>
    </submittedName>
</protein>
<name>A0ABT4A9S6_9BACT</name>
<sequence length="103" mass="11310">MAAALNGLGHIAMGHSLEEVRRAKGDEKLRKELHEDATIILDLVAHEAKRKLPAIRHPVECEAALSQFRDLVQSIDFDDVASMTDLKTCARHALEAFGVPMPA</sequence>
<accession>A0ABT4A9S6</accession>
<gene>
    <name evidence="1" type="ORF">OV287_28475</name>
</gene>